<dbReference type="RefSeq" id="WP_168076620.1">
    <property type="nucleotide sequence ID" value="NZ_JAATVW010000007.1"/>
</dbReference>
<reference evidence="4" key="1">
    <citation type="submission" date="2021-01" db="EMBL/GenBank/DDBJ databases">
        <title>Whole genome shotgun sequence of Planosporangium flavigriseum NBRC 105377.</title>
        <authorList>
            <person name="Komaki H."/>
            <person name="Tamura T."/>
        </authorList>
    </citation>
    <scope>NUCLEOTIDE SEQUENCE</scope>
    <source>
        <strain evidence="4">NBRC 105377</strain>
    </source>
</reference>
<dbReference type="EMBL" id="BONU01000008">
    <property type="protein sequence ID" value="GIG73378.1"/>
    <property type="molecule type" value="Genomic_DNA"/>
</dbReference>
<evidence type="ECO:0000256" key="1">
    <source>
        <dbReference type="ARBA" id="ARBA00023002"/>
    </source>
</evidence>
<keyword evidence="5" id="KW-1185">Reference proteome</keyword>
<accession>A0A8J3LMS2</accession>
<dbReference type="GO" id="GO:0071949">
    <property type="term" value="F:FAD binding"/>
    <property type="evidence" value="ECO:0007669"/>
    <property type="project" value="InterPro"/>
</dbReference>
<dbReference type="PRINTS" id="PR00420">
    <property type="entry name" value="RNGMNOXGNASE"/>
</dbReference>
<dbReference type="SUPFAM" id="SSF51905">
    <property type="entry name" value="FAD/NAD(P)-binding domain"/>
    <property type="match status" value="1"/>
</dbReference>
<dbReference type="GO" id="GO:0004497">
    <property type="term" value="F:monooxygenase activity"/>
    <property type="evidence" value="ECO:0007669"/>
    <property type="project" value="UniProtKB-KW"/>
</dbReference>
<evidence type="ECO:0000259" key="3">
    <source>
        <dbReference type="Pfam" id="PF01494"/>
    </source>
</evidence>
<dbReference type="Proteomes" id="UP000653674">
    <property type="component" value="Unassembled WGS sequence"/>
</dbReference>
<dbReference type="Gene3D" id="3.50.50.60">
    <property type="entry name" value="FAD/NAD(P)-binding domain"/>
    <property type="match status" value="1"/>
</dbReference>
<protein>
    <submittedName>
        <fullName evidence="4">Monooxygenase</fullName>
    </submittedName>
</protein>
<organism evidence="4 5">
    <name type="scientific">Planosporangium flavigriseum</name>
    <dbReference type="NCBI Taxonomy" id="373681"/>
    <lineage>
        <taxon>Bacteria</taxon>
        <taxon>Bacillati</taxon>
        <taxon>Actinomycetota</taxon>
        <taxon>Actinomycetes</taxon>
        <taxon>Micromonosporales</taxon>
        <taxon>Micromonosporaceae</taxon>
        <taxon>Planosporangium</taxon>
    </lineage>
</organism>
<keyword evidence="1" id="KW-0560">Oxidoreductase</keyword>
<dbReference type="AlphaFoldDB" id="A0A8J3LMS2"/>
<evidence type="ECO:0000313" key="5">
    <source>
        <dbReference type="Proteomes" id="UP000653674"/>
    </source>
</evidence>
<dbReference type="InterPro" id="IPR050493">
    <property type="entry name" value="FAD-dep_Monooxygenase_BioMet"/>
</dbReference>
<gene>
    <name evidence="4" type="ORF">Pfl04_17820</name>
</gene>
<dbReference type="PANTHER" id="PTHR13789">
    <property type="entry name" value="MONOOXYGENASE"/>
    <property type="match status" value="1"/>
</dbReference>
<dbReference type="PANTHER" id="PTHR13789:SF309">
    <property type="entry name" value="PUTATIVE (AFU_ORTHOLOGUE AFUA_6G14510)-RELATED"/>
    <property type="match status" value="1"/>
</dbReference>
<name>A0A8J3LMS2_9ACTN</name>
<keyword evidence="2 4" id="KW-0503">Monooxygenase</keyword>
<dbReference type="InterPro" id="IPR036188">
    <property type="entry name" value="FAD/NAD-bd_sf"/>
</dbReference>
<evidence type="ECO:0000256" key="2">
    <source>
        <dbReference type="ARBA" id="ARBA00023033"/>
    </source>
</evidence>
<dbReference type="Gene3D" id="3.30.9.10">
    <property type="entry name" value="D-Amino Acid Oxidase, subunit A, domain 2"/>
    <property type="match status" value="1"/>
</dbReference>
<proteinExistence type="predicted"/>
<dbReference type="Pfam" id="PF01494">
    <property type="entry name" value="FAD_binding_3"/>
    <property type="match status" value="1"/>
</dbReference>
<comment type="caution">
    <text evidence="4">The sequence shown here is derived from an EMBL/GenBank/DDBJ whole genome shotgun (WGS) entry which is preliminary data.</text>
</comment>
<feature type="domain" description="FAD-binding" evidence="3">
    <location>
        <begin position="10"/>
        <end position="324"/>
    </location>
</feature>
<sequence>MPSGVRHAEVAGGGLGGLTVATALAQRGWSVRVHERGSDLREIGAGIFMWENAVRVLEHIGAFDEALGRAERIESWRLFDERQRPIQDDWMKSDDVRLFTVLRTDLHRALGNAAKRAGVEIVTSSMVAGASEDGEIFFENGTSAKADLIVGADGVGSAVRNSVGLNIVVKDLMDGCSRHLVPRLPHDPVNNSLEYWNGGRRVGITPVSDEEVYIYTCCPSTDLAGRERPFNVESWSESFPHLRHFFDRIPNVSRWASFSDVRCHGWVKGRVALIGDAASAMSPNLGQAACLAMTNGYALAMMLEGAADVPSALKGWEARQRPVTDATQKYSRLYGKVGTRWPRPLADLRSALVWAAGKSRPWQAKVNVAAHAGAELVGKATRKSGS</sequence>
<dbReference type="InterPro" id="IPR002938">
    <property type="entry name" value="FAD-bd"/>
</dbReference>
<evidence type="ECO:0000313" key="4">
    <source>
        <dbReference type="EMBL" id="GIG73378.1"/>
    </source>
</evidence>